<evidence type="ECO:0000313" key="2">
    <source>
        <dbReference type="Proteomes" id="UP001497480"/>
    </source>
</evidence>
<name>A0AAV1Y0Q8_LUPLU</name>
<keyword evidence="2" id="KW-1185">Reference proteome</keyword>
<gene>
    <name evidence="1" type="ORF">LLUT_LOCUS27785</name>
</gene>
<dbReference type="EMBL" id="CAXHTB010000019">
    <property type="protein sequence ID" value="CAL0326725.1"/>
    <property type="molecule type" value="Genomic_DNA"/>
</dbReference>
<proteinExistence type="predicted"/>
<accession>A0AAV1Y0Q8</accession>
<dbReference type="Proteomes" id="UP001497480">
    <property type="component" value="Unassembled WGS sequence"/>
</dbReference>
<organism evidence="1 2">
    <name type="scientific">Lupinus luteus</name>
    <name type="common">European yellow lupine</name>
    <dbReference type="NCBI Taxonomy" id="3873"/>
    <lineage>
        <taxon>Eukaryota</taxon>
        <taxon>Viridiplantae</taxon>
        <taxon>Streptophyta</taxon>
        <taxon>Embryophyta</taxon>
        <taxon>Tracheophyta</taxon>
        <taxon>Spermatophyta</taxon>
        <taxon>Magnoliopsida</taxon>
        <taxon>eudicotyledons</taxon>
        <taxon>Gunneridae</taxon>
        <taxon>Pentapetalae</taxon>
        <taxon>rosids</taxon>
        <taxon>fabids</taxon>
        <taxon>Fabales</taxon>
        <taxon>Fabaceae</taxon>
        <taxon>Papilionoideae</taxon>
        <taxon>50 kb inversion clade</taxon>
        <taxon>genistoids sensu lato</taxon>
        <taxon>core genistoids</taxon>
        <taxon>Genisteae</taxon>
        <taxon>Lupinus</taxon>
    </lineage>
</organism>
<sequence>MSNRLYKRQKRNSGKRIVEPYQGIDIEEGLEFWVGYLNKLELEWREFLDPEDG</sequence>
<evidence type="ECO:0000313" key="1">
    <source>
        <dbReference type="EMBL" id="CAL0326725.1"/>
    </source>
</evidence>
<reference evidence="1 2" key="1">
    <citation type="submission" date="2024-03" db="EMBL/GenBank/DDBJ databases">
        <authorList>
            <person name="Martinez-Hernandez J."/>
        </authorList>
    </citation>
    <scope>NUCLEOTIDE SEQUENCE [LARGE SCALE GENOMIC DNA]</scope>
</reference>
<comment type="caution">
    <text evidence="1">The sequence shown here is derived from an EMBL/GenBank/DDBJ whole genome shotgun (WGS) entry which is preliminary data.</text>
</comment>
<dbReference type="AlphaFoldDB" id="A0AAV1Y0Q8"/>
<protein>
    <submittedName>
        <fullName evidence="1">Uncharacterized protein</fullName>
    </submittedName>
</protein>